<evidence type="ECO:0000313" key="9">
    <source>
        <dbReference type="EMBL" id="PSS26005.1"/>
    </source>
</evidence>
<evidence type="ECO:0000256" key="6">
    <source>
        <dbReference type="ARBA" id="ARBA00023288"/>
    </source>
</evidence>
<comment type="subcellular location">
    <subcellularLocation>
        <location evidence="1">Cell membrane</location>
        <topology evidence="1">Lipid-anchor</topology>
        <topology evidence="1">GPI-anchor</topology>
    </subcellularLocation>
</comment>
<accession>A0A2R6RBR0</accession>
<dbReference type="GO" id="GO:0005886">
    <property type="term" value="C:plasma membrane"/>
    <property type="evidence" value="ECO:0007669"/>
    <property type="project" value="UniProtKB-SubCell"/>
</dbReference>
<dbReference type="GO" id="GO:0052324">
    <property type="term" value="P:plant-type cell wall cellulose biosynthetic process"/>
    <property type="evidence" value="ECO:0007669"/>
    <property type="project" value="TreeGrafter"/>
</dbReference>
<dbReference type="PANTHER" id="PTHR31673">
    <property type="entry name" value="PROTEIN COBRA"/>
    <property type="match status" value="1"/>
</dbReference>
<dbReference type="Gramene" id="PSS26004">
    <property type="protein sequence ID" value="PSS26004"/>
    <property type="gene ID" value="CEY00_Acc07281"/>
</dbReference>
<evidence type="ECO:0000259" key="7">
    <source>
        <dbReference type="Pfam" id="PF25079"/>
    </source>
</evidence>
<protein>
    <submittedName>
        <fullName evidence="8">COBRA-like protein</fullName>
    </submittedName>
</protein>
<keyword evidence="5" id="KW-0325">Glycoprotein</keyword>
<dbReference type="EMBL" id="NKQK01000007">
    <property type="protein sequence ID" value="PSS26005.1"/>
    <property type="molecule type" value="Genomic_DNA"/>
</dbReference>
<evidence type="ECO:0000256" key="2">
    <source>
        <dbReference type="ARBA" id="ARBA00005507"/>
    </source>
</evidence>
<dbReference type="Gramene" id="PSS26005">
    <property type="protein sequence ID" value="PSS26005"/>
    <property type="gene ID" value="CEY00_Acc07282"/>
</dbReference>
<keyword evidence="3" id="KW-0336">GPI-anchor</keyword>
<proteinExistence type="inferred from homology"/>
<dbReference type="PANTHER" id="PTHR31673:SF41">
    <property type="entry name" value="COBRA-LIKE PROTEIN"/>
    <property type="match status" value="1"/>
</dbReference>
<keyword evidence="3" id="KW-0472">Membrane</keyword>
<evidence type="ECO:0000313" key="8">
    <source>
        <dbReference type="EMBL" id="PSS26004.1"/>
    </source>
</evidence>
<sequence length="93" mass="10575">MEVFADEVALFWGLYFYKSELLNVDEKQLGSLTSEILLEKDSKSFTLSNGWAFPRRIYFSGENCEMPPPDIFPMLPNVAPIENLVSDTSFSLS</sequence>
<dbReference type="InterPro" id="IPR056900">
    <property type="entry name" value="COB_C"/>
</dbReference>
<dbReference type="Proteomes" id="UP000241394">
    <property type="component" value="Chromosome LG7"/>
</dbReference>
<dbReference type="GO" id="GO:0098552">
    <property type="term" value="C:side of membrane"/>
    <property type="evidence" value="ECO:0007669"/>
    <property type="project" value="UniProtKB-KW"/>
</dbReference>
<dbReference type="EMBL" id="NKQK01000007">
    <property type="protein sequence ID" value="PSS26004.1"/>
    <property type="molecule type" value="Genomic_DNA"/>
</dbReference>
<organism evidence="8 10">
    <name type="scientific">Actinidia chinensis var. chinensis</name>
    <name type="common">Chinese soft-hair kiwi</name>
    <dbReference type="NCBI Taxonomy" id="1590841"/>
    <lineage>
        <taxon>Eukaryota</taxon>
        <taxon>Viridiplantae</taxon>
        <taxon>Streptophyta</taxon>
        <taxon>Embryophyta</taxon>
        <taxon>Tracheophyta</taxon>
        <taxon>Spermatophyta</taxon>
        <taxon>Magnoliopsida</taxon>
        <taxon>eudicotyledons</taxon>
        <taxon>Gunneridae</taxon>
        <taxon>Pentapetalae</taxon>
        <taxon>asterids</taxon>
        <taxon>Ericales</taxon>
        <taxon>Actinidiaceae</taxon>
        <taxon>Actinidia</taxon>
    </lineage>
</organism>
<evidence type="ECO:0000256" key="4">
    <source>
        <dbReference type="ARBA" id="ARBA00022729"/>
    </source>
</evidence>
<dbReference type="STRING" id="1590841.A0A2R6RBR0"/>
<evidence type="ECO:0000256" key="5">
    <source>
        <dbReference type="ARBA" id="ARBA00023180"/>
    </source>
</evidence>
<reference evidence="8 10" key="1">
    <citation type="submission" date="2017-07" db="EMBL/GenBank/DDBJ databases">
        <title>An improved, manually edited Actinidia chinensis var. chinensis (kiwifruit) genome highlights the challenges associated with draft genomes and gene prediction in plants.</title>
        <authorList>
            <person name="Pilkington S."/>
            <person name="Crowhurst R."/>
            <person name="Hilario E."/>
            <person name="Nardozza S."/>
            <person name="Fraser L."/>
            <person name="Peng Y."/>
            <person name="Gunaseelan K."/>
            <person name="Simpson R."/>
            <person name="Tahir J."/>
            <person name="Deroles S."/>
            <person name="Templeton K."/>
            <person name="Luo Z."/>
            <person name="Davy M."/>
            <person name="Cheng C."/>
            <person name="Mcneilage M."/>
            <person name="Scaglione D."/>
            <person name="Liu Y."/>
            <person name="Zhang Q."/>
            <person name="Datson P."/>
            <person name="De Silva N."/>
            <person name="Gardiner S."/>
            <person name="Bassett H."/>
            <person name="Chagne D."/>
            <person name="Mccallum J."/>
            <person name="Dzierzon H."/>
            <person name="Deng C."/>
            <person name="Wang Y.-Y."/>
            <person name="Barron N."/>
            <person name="Manako K."/>
            <person name="Bowen J."/>
            <person name="Foster T."/>
            <person name="Erridge Z."/>
            <person name="Tiffin H."/>
            <person name="Waite C."/>
            <person name="Davies K."/>
            <person name="Grierson E."/>
            <person name="Laing W."/>
            <person name="Kirk R."/>
            <person name="Chen X."/>
            <person name="Wood M."/>
            <person name="Montefiori M."/>
            <person name="Brummell D."/>
            <person name="Schwinn K."/>
            <person name="Catanach A."/>
            <person name="Fullerton C."/>
            <person name="Li D."/>
            <person name="Meiyalaghan S."/>
            <person name="Nieuwenhuizen N."/>
            <person name="Read N."/>
            <person name="Prakash R."/>
            <person name="Hunter D."/>
            <person name="Zhang H."/>
            <person name="Mckenzie M."/>
            <person name="Knabel M."/>
            <person name="Harris A."/>
            <person name="Allan A."/>
            <person name="Chen A."/>
            <person name="Janssen B."/>
            <person name="Plunkett B."/>
            <person name="Dwamena C."/>
            <person name="Voogd C."/>
            <person name="Leif D."/>
            <person name="Lafferty D."/>
            <person name="Souleyre E."/>
            <person name="Varkonyi-Gasic E."/>
            <person name="Gambi F."/>
            <person name="Hanley J."/>
            <person name="Yao J.-L."/>
            <person name="Cheung J."/>
            <person name="David K."/>
            <person name="Warren B."/>
            <person name="Marsh K."/>
            <person name="Snowden K."/>
            <person name="Lin-Wang K."/>
            <person name="Brian L."/>
            <person name="Martinez-Sanchez M."/>
            <person name="Wang M."/>
            <person name="Ileperuma N."/>
            <person name="Macnee N."/>
            <person name="Campin R."/>
            <person name="Mcatee P."/>
            <person name="Drummond R."/>
            <person name="Espley R."/>
            <person name="Ireland H."/>
            <person name="Wu R."/>
            <person name="Atkinson R."/>
            <person name="Karunairetnam S."/>
            <person name="Bulley S."/>
            <person name="Chunkath S."/>
            <person name="Hanley Z."/>
            <person name="Storey R."/>
            <person name="Thrimawithana A."/>
            <person name="Thomson S."/>
            <person name="David C."/>
            <person name="Testolin R."/>
        </authorList>
    </citation>
    <scope>NUCLEOTIDE SEQUENCE [LARGE SCALE GENOMIC DNA]</scope>
    <source>
        <strain evidence="10">cv. Red5</strain>
        <tissue evidence="8">Young leaf</tissue>
    </source>
</reference>
<comment type="similarity">
    <text evidence="2">Belongs to the COBRA family.</text>
</comment>
<comment type="caution">
    <text evidence="8">The sequence shown here is derived from an EMBL/GenBank/DDBJ whole genome shotgun (WGS) entry which is preliminary data.</text>
</comment>
<evidence type="ECO:0000256" key="3">
    <source>
        <dbReference type="ARBA" id="ARBA00022622"/>
    </source>
</evidence>
<reference evidence="10" key="2">
    <citation type="journal article" date="2018" name="BMC Genomics">
        <title>A manually annotated Actinidia chinensis var. chinensis (kiwifruit) genome highlights the challenges associated with draft genomes and gene prediction in plants.</title>
        <authorList>
            <person name="Pilkington S.M."/>
            <person name="Crowhurst R."/>
            <person name="Hilario E."/>
            <person name="Nardozza S."/>
            <person name="Fraser L."/>
            <person name="Peng Y."/>
            <person name="Gunaseelan K."/>
            <person name="Simpson R."/>
            <person name="Tahir J."/>
            <person name="Deroles S.C."/>
            <person name="Templeton K."/>
            <person name="Luo Z."/>
            <person name="Davy M."/>
            <person name="Cheng C."/>
            <person name="McNeilage M."/>
            <person name="Scaglione D."/>
            <person name="Liu Y."/>
            <person name="Zhang Q."/>
            <person name="Datson P."/>
            <person name="De Silva N."/>
            <person name="Gardiner S.E."/>
            <person name="Bassett H."/>
            <person name="Chagne D."/>
            <person name="McCallum J."/>
            <person name="Dzierzon H."/>
            <person name="Deng C."/>
            <person name="Wang Y.Y."/>
            <person name="Barron L."/>
            <person name="Manako K."/>
            <person name="Bowen J."/>
            <person name="Foster T.M."/>
            <person name="Erridge Z.A."/>
            <person name="Tiffin H."/>
            <person name="Waite C.N."/>
            <person name="Davies K.M."/>
            <person name="Grierson E.P."/>
            <person name="Laing W.A."/>
            <person name="Kirk R."/>
            <person name="Chen X."/>
            <person name="Wood M."/>
            <person name="Montefiori M."/>
            <person name="Brummell D.A."/>
            <person name="Schwinn K.E."/>
            <person name="Catanach A."/>
            <person name="Fullerton C."/>
            <person name="Li D."/>
            <person name="Meiyalaghan S."/>
            <person name="Nieuwenhuizen N."/>
            <person name="Read N."/>
            <person name="Prakash R."/>
            <person name="Hunter D."/>
            <person name="Zhang H."/>
            <person name="McKenzie M."/>
            <person name="Knabel M."/>
            <person name="Harris A."/>
            <person name="Allan A.C."/>
            <person name="Gleave A."/>
            <person name="Chen A."/>
            <person name="Janssen B.J."/>
            <person name="Plunkett B."/>
            <person name="Ampomah-Dwamena C."/>
            <person name="Voogd C."/>
            <person name="Leif D."/>
            <person name="Lafferty D."/>
            <person name="Souleyre E.J.F."/>
            <person name="Varkonyi-Gasic E."/>
            <person name="Gambi F."/>
            <person name="Hanley J."/>
            <person name="Yao J.L."/>
            <person name="Cheung J."/>
            <person name="David K.M."/>
            <person name="Warren B."/>
            <person name="Marsh K."/>
            <person name="Snowden K.C."/>
            <person name="Lin-Wang K."/>
            <person name="Brian L."/>
            <person name="Martinez-Sanchez M."/>
            <person name="Wang M."/>
            <person name="Ileperuma N."/>
            <person name="Macnee N."/>
            <person name="Campin R."/>
            <person name="McAtee P."/>
            <person name="Drummond R.S.M."/>
            <person name="Espley R.V."/>
            <person name="Ireland H.S."/>
            <person name="Wu R."/>
            <person name="Atkinson R.G."/>
            <person name="Karunairetnam S."/>
            <person name="Bulley S."/>
            <person name="Chunkath S."/>
            <person name="Hanley Z."/>
            <person name="Storey R."/>
            <person name="Thrimawithana A.H."/>
            <person name="Thomson S."/>
            <person name="David C."/>
            <person name="Testolin R."/>
            <person name="Huang H."/>
            <person name="Hellens R.P."/>
            <person name="Schaffer R.J."/>
        </authorList>
    </citation>
    <scope>NUCLEOTIDE SEQUENCE [LARGE SCALE GENOMIC DNA]</scope>
    <source>
        <strain evidence="10">cv. Red5</strain>
    </source>
</reference>
<dbReference type="AlphaFoldDB" id="A0A2R6RBR0"/>
<evidence type="ECO:0000256" key="1">
    <source>
        <dbReference type="ARBA" id="ARBA00004609"/>
    </source>
</evidence>
<name>A0A2R6RBR0_ACTCC</name>
<keyword evidence="4" id="KW-0732">Signal</keyword>
<gene>
    <name evidence="8" type="ORF">CEY00_Acc07281</name>
    <name evidence="9" type="ORF">CEY00_Acc07282</name>
</gene>
<evidence type="ECO:0000313" key="10">
    <source>
        <dbReference type="Proteomes" id="UP000241394"/>
    </source>
</evidence>
<keyword evidence="10" id="KW-1185">Reference proteome</keyword>
<dbReference type="InterPro" id="IPR006918">
    <property type="entry name" value="COBRA_pln"/>
</dbReference>
<dbReference type="OrthoDB" id="1475163at2759"/>
<feature type="domain" description="COBRA C-terminal" evidence="7">
    <location>
        <begin position="7"/>
        <end position="73"/>
    </location>
</feature>
<dbReference type="InParanoid" id="A0A2R6RBR0"/>
<dbReference type="Pfam" id="PF25079">
    <property type="entry name" value="COB_C"/>
    <property type="match status" value="1"/>
</dbReference>
<keyword evidence="6" id="KW-0449">Lipoprotein</keyword>
<dbReference type="GO" id="GO:0010215">
    <property type="term" value="P:cellulose microfibril organization"/>
    <property type="evidence" value="ECO:0007669"/>
    <property type="project" value="InterPro"/>
</dbReference>